<evidence type="ECO:0000313" key="11">
    <source>
        <dbReference type="EMBL" id="SHK25110.1"/>
    </source>
</evidence>
<dbReference type="CDD" id="cd19498">
    <property type="entry name" value="RecA-like_HslU"/>
    <property type="match status" value="1"/>
</dbReference>
<dbReference type="SMART" id="SM01086">
    <property type="entry name" value="ClpB_D2-small"/>
    <property type="match status" value="1"/>
</dbReference>
<dbReference type="GO" id="GO:0016887">
    <property type="term" value="F:ATP hydrolysis activity"/>
    <property type="evidence" value="ECO:0007669"/>
    <property type="project" value="InterPro"/>
</dbReference>
<comment type="subunit">
    <text evidence="7">A double ring-shaped homohexamer of HslV is capped on each side by a ring-shaped HslU homohexamer. The assembly of the HslU/HslV complex is dependent on binding of ATP.</text>
</comment>
<dbReference type="RefSeq" id="WP_064699621.1">
    <property type="nucleotide sequence ID" value="NZ_BDEO01000007.1"/>
</dbReference>
<dbReference type="HAMAP" id="MF_00249">
    <property type="entry name" value="HslU"/>
    <property type="match status" value="1"/>
</dbReference>
<feature type="binding site" evidence="7">
    <location>
        <position position="253"/>
    </location>
    <ligand>
        <name>ATP</name>
        <dbReference type="ChEBI" id="CHEBI:30616"/>
    </ligand>
</feature>
<evidence type="ECO:0000256" key="4">
    <source>
        <dbReference type="ARBA" id="ARBA00022741"/>
    </source>
</evidence>
<feature type="domain" description="AAA+ ATPase" evidence="9">
    <location>
        <begin position="49"/>
        <end position="330"/>
    </location>
</feature>
<evidence type="ECO:0000256" key="1">
    <source>
        <dbReference type="ARBA" id="ARBA00004496"/>
    </source>
</evidence>
<dbReference type="InterPro" id="IPR050052">
    <property type="entry name" value="ATP-dep_Clp_protease_ClpX"/>
</dbReference>
<keyword evidence="5 7" id="KW-0067">ATP-binding</keyword>
<feature type="binding site" evidence="7">
    <location>
        <begin position="60"/>
        <end position="65"/>
    </location>
    <ligand>
        <name>ATP</name>
        <dbReference type="ChEBI" id="CHEBI:30616"/>
    </ligand>
</feature>
<feature type="domain" description="Clp ATPase C-terminal" evidence="10">
    <location>
        <begin position="333"/>
        <end position="431"/>
    </location>
</feature>
<dbReference type="PANTHER" id="PTHR48102">
    <property type="entry name" value="ATP-DEPENDENT CLP PROTEASE ATP-BINDING SUBUNIT CLPX-LIKE, MITOCHONDRIAL-RELATED"/>
    <property type="match status" value="1"/>
</dbReference>
<dbReference type="FunFam" id="3.40.50.300:FF:000220">
    <property type="entry name" value="ATP-dependent protease ATPase subunit HslU"/>
    <property type="match status" value="1"/>
</dbReference>
<accession>A0A1M6QY88</accession>
<keyword evidence="3 7" id="KW-0963">Cytoplasm</keyword>
<dbReference type="OrthoDB" id="9804062at2"/>
<organism evidence="11 12">
    <name type="scientific">Halomonas caseinilytica</name>
    <dbReference type="NCBI Taxonomy" id="438744"/>
    <lineage>
        <taxon>Bacteria</taxon>
        <taxon>Pseudomonadati</taxon>
        <taxon>Pseudomonadota</taxon>
        <taxon>Gammaproteobacteria</taxon>
        <taxon>Oceanospirillales</taxon>
        <taxon>Halomonadaceae</taxon>
        <taxon>Halomonas</taxon>
    </lineage>
</organism>
<dbReference type="GO" id="GO:0008233">
    <property type="term" value="F:peptidase activity"/>
    <property type="evidence" value="ECO:0007669"/>
    <property type="project" value="UniProtKB-KW"/>
</dbReference>
<keyword evidence="4 7" id="KW-0547">Nucleotide-binding</keyword>
<feature type="region of interest" description="Disordered" evidence="8">
    <location>
        <begin position="129"/>
        <end position="153"/>
    </location>
</feature>
<dbReference type="SMART" id="SM00382">
    <property type="entry name" value="AAA"/>
    <property type="match status" value="1"/>
</dbReference>
<dbReference type="Pfam" id="PF07724">
    <property type="entry name" value="AAA_2"/>
    <property type="match status" value="1"/>
</dbReference>
<dbReference type="Gene3D" id="1.10.8.10">
    <property type="entry name" value="DNA helicase RuvA subunit, C-terminal domain"/>
    <property type="match status" value="1"/>
</dbReference>
<dbReference type="GO" id="GO:0009376">
    <property type="term" value="C:HslUV protease complex"/>
    <property type="evidence" value="ECO:0007669"/>
    <property type="project" value="UniProtKB-UniRule"/>
</dbReference>
<gene>
    <name evidence="7" type="primary">hslU</name>
    <name evidence="11" type="ORF">SAMN05192556_102165</name>
</gene>
<dbReference type="Gene3D" id="3.40.50.300">
    <property type="entry name" value="P-loop containing nucleotide triphosphate hydrolases"/>
    <property type="match status" value="2"/>
</dbReference>
<dbReference type="InterPro" id="IPR003593">
    <property type="entry name" value="AAA+_ATPase"/>
</dbReference>
<dbReference type="InterPro" id="IPR003959">
    <property type="entry name" value="ATPase_AAA_core"/>
</dbReference>
<dbReference type="InterPro" id="IPR004491">
    <property type="entry name" value="HslU"/>
</dbReference>
<evidence type="ECO:0000256" key="3">
    <source>
        <dbReference type="ARBA" id="ARBA00022490"/>
    </source>
</evidence>
<evidence type="ECO:0000256" key="7">
    <source>
        <dbReference type="HAMAP-Rule" id="MF_00249"/>
    </source>
</evidence>
<reference evidence="12" key="1">
    <citation type="submission" date="2016-11" db="EMBL/GenBank/DDBJ databases">
        <authorList>
            <person name="Varghese N."/>
            <person name="Submissions S."/>
        </authorList>
    </citation>
    <scope>NUCLEOTIDE SEQUENCE [LARGE SCALE GENOMIC DNA]</scope>
    <source>
        <strain evidence="12">ALO Sharm</strain>
    </source>
</reference>
<dbReference type="GO" id="GO:0005524">
    <property type="term" value="F:ATP binding"/>
    <property type="evidence" value="ECO:0007669"/>
    <property type="project" value="UniProtKB-UniRule"/>
</dbReference>
<feature type="binding site" evidence="7">
    <location>
        <position position="319"/>
    </location>
    <ligand>
        <name>ATP</name>
        <dbReference type="ChEBI" id="CHEBI:30616"/>
    </ligand>
</feature>
<dbReference type="FunFam" id="3.40.50.300:FF:000213">
    <property type="entry name" value="ATP-dependent protease ATPase subunit HslU"/>
    <property type="match status" value="1"/>
</dbReference>
<keyword evidence="6 7" id="KW-0143">Chaperone</keyword>
<dbReference type="Gene3D" id="1.10.8.60">
    <property type="match status" value="1"/>
</dbReference>
<evidence type="ECO:0000256" key="2">
    <source>
        <dbReference type="ARBA" id="ARBA00009771"/>
    </source>
</evidence>
<evidence type="ECO:0000259" key="10">
    <source>
        <dbReference type="SMART" id="SM01086"/>
    </source>
</evidence>
<feature type="binding site" evidence="7">
    <location>
        <position position="391"/>
    </location>
    <ligand>
        <name>ATP</name>
        <dbReference type="ChEBI" id="CHEBI:30616"/>
    </ligand>
</feature>
<evidence type="ECO:0000256" key="6">
    <source>
        <dbReference type="ARBA" id="ARBA00023186"/>
    </source>
</evidence>
<dbReference type="GO" id="GO:0036402">
    <property type="term" value="F:proteasome-activating activity"/>
    <property type="evidence" value="ECO:0007669"/>
    <property type="project" value="UniProtKB-UniRule"/>
</dbReference>
<comment type="function">
    <text evidence="7">ATPase subunit of a proteasome-like degradation complex; this subunit has chaperone activity. The binding of ATP and its subsequent hydrolysis by HslU are essential for unfolding of protein substrates subsequently hydrolyzed by HslV. HslU recognizes the N-terminal part of its protein substrates and unfolds these before they are guided to HslV for hydrolysis.</text>
</comment>
<dbReference type="InterPro" id="IPR027417">
    <property type="entry name" value="P-loop_NTPase"/>
</dbReference>
<evidence type="ECO:0000313" key="12">
    <source>
        <dbReference type="Proteomes" id="UP000184248"/>
    </source>
</evidence>
<dbReference type="FunFam" id="1.10.8.10:FF:000028">
    <property type="entry name" value="ATP-dependent protease ATPase subunit HslU"/>
    <property type="match status" value="1"/>
</dbReference>
<evidence type="ECO:0000259" key="9">
    <source>
        <dbReference type="SMART" id="SM00382"/>
    </source>
</evidence>
<keyword evidence="11" id="KW-0645">Protease</keyword>
<evidence type="ECO:0000256" key="5">
    <source>
        <dbReference type="ARBA" id="ARBA00022840"/>
    </source>
</evidence>
<feature type="binding site" evidence="7">
    <location>
        <position position="18"/>
    </location>
    <ligand>
        <name>ATP</name>
        <dbReference type="ChEBI" id="CHEBI:30616"/>
    </ligand>
</feature>
<keyword evidence="12" id="KW-1185">Reference proteome</keyword>
<dbReference type="InterPro" id="IPR019489">
    <property type="entry name" value="Clp_ATPase_C"/>
</dbReference>
<dbReference type="NCBIfam" id="NF003544">
    <property type="entry name" value="PRK05201.1"/>
    <property type="match status" value="1"/>
</dbReference>
<evidence type="ECO:0000256" key="8">
    <source>
        <dbReference type="SAM" id="MobiDB-lite"/>
    </source>
</evidence>
<dbReference type="Pfam" id="PF00004">
    <property type="entry name" value="AAA"/>
    <property type="match status" value="1"/>
</dbReference>
<comment type="subcellular location">
    <subcellularLocation>
        <location evidence="1 7">Cytoplasm</location>
    </subcellularLocation>
</comment>
<dbReference type="AlphaFoldDB" id="A0A1M6QY88"/>
<keyword evidence="11" id="KW-0378">Hydrolase</keyword>
<comment type="similarity">
    <text evidence="2 7">Belongs to the ClpX chaperone family. HslU subfamily.</text>
</comment>
<proteinExistence type="inferred from homology"/>
<dbReference type="SUPFAM" id="SSF52540">
    <property type="entry name" value="P-loop containing nucleoside triphosphate hydrolases"/>
    <property type="match status" value="1"/>
</dbReference>
<dbReference type="GO" id="GO:0043335">
    <property type="term" value="P:protein unfolding"/>
    <property type="evidence" value="ECO:0007669"/>
    <property type="project" value="UniProtKB-UniRule"/>
</dbReference>
<name>A0A1M6QY88_9GAMM</name>
<dbReference type="Proteomes" id="UP000184248">
    <property type="component" value="Unassembled WGS sequence"/>
</dbReference>
<protein>
    <recommendedName>
        <fullName evidence="7">ATP-dependent protease ATPase subunit HslU</fullName>
    </recommendedName>
    <alternativeName>
        <fullName evidence="7">Unfoldase HslU</fullName>
    </alternativeName>
</protein>
<sequence length="440" mass="49063">MTQMTPREIVHALDQYIIGQQDAKRAVASALRNRWRRMQLDEELRQEVTPKNILMIGPTGVGKTEIARRLAKLSGAPFIKIEATKFTEVGYVGRDVESIIRDLTEAAIKLVREQAKDEVRHRAEDAAEDRILDALLPPPRGQEDQPRTDNATRQTFRKKLREGQLDDKEIDIEVTPQGQGIDIMTPPGMEEMTSQLQSLFSNMGKQKTETRRVAVKDAFALLRDEEAAKLVNEDDIKQRAIEAVEQHGIVFLDELDKVAKGSGQSSGGEVSREGVQRDLLPLIEGSSVSTKHGMVKTDHILFIASGAFHLSRPSDLIPELQGRLPIRVELNALTPDDFKRILTEPSAALTRQYEALLATEGLKVAFTDDGIERIAEIAWKVNEGTENIGARRLHTVMERLLEDASFKGSDLGETLTIDAAYVDSQLGELAVDEDLSRYIL</sequence>
<dbReference type="PANTHER" id="PTHR48102:SF3">
    <property type="entry name" value="ATP-DEPENDENT PROTEASE ATPASE SUBUNIT HSLU"/>
    <property type="match status" value="1"/>
</dbReference>
<dbReference type="EMBL" id="FRAL01000002">
    <property type="protein sequence ID" value="SHK25110.1"/>
    <property type="molecule type" value="Genomic_DNA"/>
</dbReference>
<dbReference type="NCBIfam" id="TIGR00390">
    <property type="entry name" value="hslU"/>
    <property type="match status" value="1"/>
</dbReference>